<dbReference type="Pfam" id="PF00293">
    <property type="entry name" value="NUDIX"/>
    <property type="match status" value="1"/>
</dbReference>
<dbReference type="PROSITE" id="PS00893">
    <property type="entry name" value="NUDIX_BOX"/>
    <property type="match status" value="1"/>
</dbReference>
<sequence length="141" mass="15889">MRSETPLRPSKACPVVIRGQGAIHILAFEHPLAGLQLVKGTIEPGENSREAALRELREESGLEASEVLLDLGIWASGYEDQIWAFHLCDVHHSPESWTHQTSDDGGHDFKFFWHPLAQPPNERWHWVFQGALKYIASKLSA</sequence>
<feature type="domain" description="Nudix hydrolase" evidence="3">
    <location>
        <begin position="6"/>
        <end position="136"/>
    </location>
</feature>
<dbReference type="Gene3D" id="3.90.79.10">
    <property type="entry name" value="Nucleoside Triphosphate Pyrophosphohydrolase"/>
    <property type="match status" value="1"/>
</dbReference>
<dbReference type="CDD" id="cd04663">
    <property type="entry name" value="NUDIX_Hydrolase"/>
    <property type="match status" value="1"/>
</dbReference>
<gene>
    <name evidence="4" type="ORF">GL58_25735</name>
</gene>
<dbReference type="SUPFAM" id="SSF55811">
    <property type="entry name" value="Nudix"/>
    <property type="match status" value="1"/>
</dbReference>
<evidence type="ECO:0000313" key="4">
    <source>
        <dbReference type="EMBL" id="KOC19008.1"/>
    </source>
</evidence>
<evidence type="ECO:0000313" key="5">
    <source>
        <dbReference type="Proteomes" id="UP000037442"/>
    </source>
</evidence>
<comment type="cofactor">
    <cofactor evidence="1">
        <name>Mg(2+)</name>
        <dbReference type="ChEBI" id="CHEBI:18420"/>
    </cofactor>
</comment>
<dbReference type="EMBL" id="JNVD01000036">
    <property type="protein sequence ID" value="KOC19008.1"/>
    <property type="molecule type" value="Genomic_DNA"/>
</dbReference>
<dbReference type="InterPro" id="IPR000086">
    <property type="entry name" value="NUDIX_hydrolase_dom"/>
</dbReference>
<dbReference type="PROSITE" id="PS51462">
    <property type="entry name" value="NUDIX"/>
    <property type="match status" value="1"/>
</dbReference>
<comment type="caution">
    <text evidence="4">The sequence shown here is derived from an EMBL/GenBank/DDBJ whole genome shotgun (WGS) entry which is preliminary data.</text>
</comment>
<dbReference type="GO" id="GO:0016787">
    <property type="term" value="F:hydrolase activity"/>
    <property type="evidence" value="ECO:0007669"/>
    <property type="project" value="UniProtKB-KW"/>
</dbReference>
<evidence type="ECO:0000256" key="2">
    <source>
        <dbReference type="ARBA" id="ARBA00022801"/>
    </source>
</evidence>
<dbReference type="InterPro" id="IPR015797">
    <property type="entry name" value="NUDIX_hydrolase-like_dom_sf"/>
</dbReference>
<name>A0A0L7MBK4_COMTE</name>
<keyword evidence="2" id="KW-0378">Hydrolase</keyword>
<dbReference type="RefSeq" id="WP_053284557.1">
    <property type="nucleotide sequence ID" value="NZ_JBLZYZ010000047.1"/>
</dbReference>
<dbReference type="InterPro" id="IPR020084">
    <property type="entry name" value="NUDIX_hydrolase_CS"/>
</dbReference>
<dbReference type="PATRIC" id="fig|285.49.peg.5351"/>
<proteinExistence type="predicted"/>
<dbReference type="Proteomes" id="UP000037442">
    <property type="component" value="Unassembled WGS sequence"/>
</dbReference>
<accession>A0A0L7MBK4</accession>
<reference evidence="5" key="1">
    <citation type="submission" date="2014-06" db="EMBL/GenBank/DDBJ databases">
        <title>Draft genome sequence of C. testosteroni WDL7.</title>
        <authorList>
            <person name="Wu Y."/>
            <person name="Seshan H."/>
            <person name="Arumugam K."/>
        </authorList>
    </citation>
    <scope>NUCLEOTIDE SEQUENCE [LARGE SCALE GENOMIC DNA]</scope>
    <source>
        <strain evidence="5">WDL7</strain>
    </source>
</reference>
<organism evidence="4 5">
    <name type="scientific">Comamonas testosteroni</name>
    <name type="common">Pseudomonas testosteroni</name>
    <dbReference type="NCBI Taxonomy" id="285"/>
    <lineage>
        <taxon>Bacteria</taxon>
        <taxon>Pseudomonadati</taxon>
        <taxon>Pseudomonadota</taxon>
        <taxon>Betaproteobacteria</taxon>
        <taxon>Burkholderiales</taxon>
        <taxon>Comamonadaceae</taxon>
        <taxon>Comamonas</taxon>
    </lineage>
</organism>
<evidence type="ECO:0000259" key="3">
    <source>
        <dbReference type="PROSITE" id="PS51462"/>
    </source>
</evidence>
<protein>
    <submittedName>
        <fullName evidence="4">DNA mismatch repair protein MutT</fullName>
    </submittedName>
</protein>
<evidence type="ECO:0000256" key="1">
    <source>
        <dbReference type="ARBA" id="ARBA00001946"/>
    </source>
</evidence>
<dbReference type="AlphaFoldDB" id="A0A0L7MBK4"/>